<dbReference type="Proteomes" id="UP000076722">
    <property type="component" value="Unassembled WGS sequence"/>
</dbReference>
<evidence type="ECO:0000313" key="3">
    <source>
        <dbReference type="Proteomes" id="UP000076722"/>
    </source>
</evidence>
<dbReference type="EMBL" id="KV419494">
    <property type="protein sequence ID" value="KZS86490.1"/>
    <property type="molecule type" value="Genomic_DNA"/>
</dbReference>
<evidence type="ECO:0008006" key="4">
    <source>
        <dbReference type="Google" id="ProtNLM"/>
    </source>
</evidence>
<sequence length="58" mass="6498">QWLGAVGDNASNNDTMTDHLPEILPSHGGQTTRIRCILHIINLVAQVIFSLTLRFDFH</sequence>
<gene>
    <name evidence="2" type="ORF">SISNIDRAFT_420832</name>
</gene>
<feature type="non-terminal residue" evidence="2">
    <location>
        <position position="1"/>
    </location>
</feature>
<feature type="region of interest" description="Disordered" evidence="1">
    <location>
        <begin position="1"/>
        <end position="22"/>
    </location>
</feature>
<proteinExistence type="predicted"/>
<dbReference type="OrthoDB" id="2748837at2759"/>
<evidence type="ECO:0000256" key="1">
    <source>
        <dbReference type="SAM" id="MobiDB-lite"/>
    </source>
</evidence>
<evidence type="ECO:0000313" key="2">
    <source>
        <dbReference type="EMBL" id="KZS86490.1"/>
    </source>
</evidence>
<protein>
    <recommendedName>
        <fullName evidence="4">DUF659 domain-containing protein</fullName>
    </recommendedName>
</protein>
<name>A0A164M9B3_9AGAM</name>
<reference evidence="2 3" key="1">
    <citation type="journal article" date="2016" name="Mol. Biol. Evol.">
        <title>Comparative Genomics of Early-Diverging Mushroom-Forming Fungi Provides Insights into the Origins of Lignocellulose Decay Capabilities.</title>
        <authorList>
            <person name="Nagy L.G."/>
            <person name="Riley R."/>
            <person name="Tritt A."/>
            <person name="Adam C."/>
            <person name="Daum C."/>
            <person name="Floudas D."/>
            <person name="Sun H."/>
            <person name="Yadav J.S."/>
            <person name="Pangilinan J."/>
            <person name="Larsson K.H."/>
            <person name="Matsuura K."/>
            <person name="Barry K."/>
            <person name="Labutti K."/>
            <person name="Kuo R."/>
            <person name="Ohm R.A."/>
            <person name="Bhattacharya S.S."/>
            <person name="Shirouzu T."/>
            <person name="Yoshinaga Y."/>
            <person name="Martin F.M."/>
            <person name="Grigoriev I.V."/>
            <person name="Hibbett D.S."/>
        </authorList>
    </citation>
    <scope>NUCLEOTIDE SEQUENCE [LARGE SCALE GENOMIC DNA]</scope>
    <source>
        <strain evidence="2 3">HHB9708</strain>
    </source>
</reference>
<keyword evidence="3" id="KW-1185">Reference proteome</keyword>
<dbReference type="AlphaFoldDB" id="A0A164M9B3"/>
<organism evidence="2 3">
    <name type="scientific">Sistotremastrum niveocremeum HHB9708</name>
    <dbReference type="NCBI Taxonomy" id="1314777"/>
    <lineage>
        <taxon>Eukaryota</taxon>
        <taxon>Fungi</taxon>
        <taxon>Dikarya</taxon>
        <taxon>Basidiomycota</taxon>
        <taxon>Agaricomycotina</taxon>
        <taxon>Agaricomycetes</taxon>
        <taxon>Sistotremastrales</taxon>
        <taxon>Sistotremastraceae</taxon>
        <taxon>Sertulicium</taxon>
        <taxon>Sertulicium niveocremeum</taxon>
    </lineage>
</organism>
<accession>A0A164M9B3</accession>